<dbReference type="InterPro" id="IPR050073">
    <property type="entry name" value="2-IPM_HCS-like"/>
</dbReference>
<name>A0ABV9KZE6_9BACT</name>
<dbReference type="SUPFAM" id="SSF51569">
    <property type="entry name" value="Aldolase"/>
    <property type="match status" value="1"/>
</dbReference>
<dbReference type="InterPro" id="IPR013785">
    <property type="entry name" value="Aldolase_TIM"/>
</dbReference>
<feature type="domain" description="Pyruvate carboxyltransferase" evidence="2">
    <location>
        <begin position="2"/>
        <end position="252"/>
    </location>
</feature>
<accession>A0ABV9KZE6</accession>
<dbReference type="PROSITE" id="PS50991">
    <property type="entry name" value="PYR_CT"/>
    <property type="match status" value="1"/>
</dbReference>
<gene>
    <name evidence="3" type="ORF">ACFO6W_17015</name>
</gene>
<dbReference type="InterPro" id="IPR000891">
    <property type="entry name" value="PYR_CT"/>
</dbReference>
<dbReference type="CDD" id="cd07944">
    <property type="entry name" value="DRE_TIM_HOA_like"/>
    <property type="match status" value="1"/>
</dbReference>
<dbReference type="Pfam" id="PF00682">
    <property type="entry name" value="HMGL-like"/>
    <property type="match status" value="1"/>
</dbReference>
<keyword evidence="4" id="KW-1185">Reference proteome</keyword>
<dbReference type="Proteomes" id="UP001596023">
    <property type="component" value="Unassembled WGS sequence"/>
</dbReference>
<dbReference type="Gene3D" id="3.20.20.70">
    <property type="entry name" value="Aldolase class I"/>
    <property type="match status" value="1"/>
</dbReference>
<dbReference type="PANTHER" id="PTHR10277">
    <property type="entry name" value="HOMOCITRATE SYNTHASE-RELATED"/>
    <property type="match status" value="1"/>
</dbReference>
<dbReference type="RefSeq" id="WP_379998590.1">
    <property type="nucleotide sequence ID" value="NZ_JBHSGN010000100.1"/>
</dbReference>
<comment type="caution">
    <text evidence="3">The sequence shown here is derived from an EMBL/GenBank/DDBJ whole genome shotgun (WGS) entry which is preliminary data.</text>
</comment>
<evidence type="ECO:0000313" key="3">
    <source>
        <dbReference type="EMBL" id="MFC4675395.1"/>
    </source>
</evidence>
<evidence type="ECO:0000313" key="4">
    <source>
        <dbReference type="Proteomes" id="UP001596023"/>
    </source>
</evidence>
<keyword evidence="1" id="KW-0464">Manganese</keyword>
<evidence type="ECO:0000256" key="1">
    <source>
        <dbReference type="ARBA" id="ARBA00023211"/>
    </source>
</evidence>
<proteinExistence type="predicted"/>
<dbReference type="PANTHER" id="PTHR10277:SF9">
    <property type="entry name" value="2-ISOPROPYLMALATE SYNTHASE 1, CHLOROPLASTIC-RELATED"/>
    <property type="match status" value="1"/>
</dbReference>
<sequence>MINILDCTLRDGGYYTNWDFENSLVDQYIHAANILPIDYLEVGYRNNISKSYLGKYAYSPIYELERLRSRSQKKLAIMLNEKDTKLGDLFHLTEPIKGLVDMIRIAVDPVNIERAVKLAEAIKLQGYEVGFNVMYMSRWGQIENFYSNLFNLNRDTIDLLCMVDSFGGIAPVEVAESIDRIKERIDIPLGFHGHNNLELALVNTLTAIEKGVDFVDSTILGMGRGAGNLKTELLLTYLSKYYNLTVDFNVMGSLITTFGPLHERYRWGTNLPYMISGANSIPQKEVMEWVGNRIYSFNSIIRALDNKKECQIDNKKYPIFKDIAYSDVLIIGGGSGSVEHLDGIIQFIKTRPNIAIIHATSRNALYYKNIEAPQYFCLVGSEGERLKKIFNSDISSIRKCVLPPYPRIMGTDVPLSVEDRTFELESITFTDLYKDSCTSLALEVALQMMPKNIYIVGYDGYPNGLTQRERELSNENEYLFNVFTETCNIKLTSLTPSLYTDLIVESIYQKI</sequence>
<organism evidence="3 4">
    <name type="scientific">Dysgonomonas termitidis</name>
    <dbReference type="NCBI Taxonomy" id="1516126"/>
    <lineage>
        <taxon>Bacteria</taxon>
        <taxon>Pseudomonadati</taxon>
        <taxon>Bacteroidota</taxon>
        <taxon>Bacteroidia</taxon>
        <taxon>Bacteroidales</taxon>
        <taxon>Dysgonomonadaceae</taxon>
        <taxon>Dysgonomonas</taxon>
    </lineage>
</organism>
<evidence type="ECO:0000259" key="2">
    <source>
        <dbReference type="PROSITE" id="PS50991"/>
    </source>
</evidence>
<dbReference type="EMBL" id="JBHSGN010000100">
    <property type="protein sequence ID" value="MFC4675395.1"/>
    <property type="molecule type" value="Genomic_DNA"/>
</dbReference>
<protein>
    <submittedName>
        <fullName evidence="3">Aldolase catalytic domain-containing protein</fullName>
    </submittedName>
</protein>
<reference evidence="4" key="1">
    <citation type="journal article" date="2019" name="Int. J. Syst. Evol. Microbiol.">
        <title>The Global Catalogue of Microorganisms (GCM) 10K type strain sequencing project: providing services to taxonomists for standard genome sequencing and annotation.</title>
        <authorList>
            <consortium name="The Broad Institute Genomics Platform"/>
            <consortium name="The Broad Institute Genome Sequencing Center for Infectious Disease"/>
            <person name="Wu L."/>
            <person name="Ma J."/>
        </authorList>
    </citation>
    <scope>NUCLEOTIDE SEQUENCE [LARGE SCALE GENOMIC DNA]</scope>
    <source>
        <strain evidence="4">CCUG 66188</strain>
    </source>
</reference>